<dbReference type="PROSITE" id="PS50240">
    <property type="entry name" value="TRYPSIN_DOM"/>
    <property type="match status" value="1"/>
</dbReference>
<accession>A0ABM1MSQ8</accession>
<evidence type="ECO:0000313" key="3">
    <source>
        <dbReference type="RefSeq" id="XP_017777608.1"/>
    </source>
</evidence>
<dbReference type="RefSeq" id="XP_017777608.1">
    <property type="nucleotide sequence ID" value="XM_017922119.1"/>
</dbReference>
<dbReference type="SMART" id="SM00020">
    <property type="entry name" value="Tryp_SPc"/>
    <property type="match status" value="1"/>
</dbReference>
<dbReference type="Gene3D" id="2.40.10.10">
    <property type="entry name" value="Trypsin-like serine proteases"/>
    <property type="match status" value="2"/>
</dbReference>
<dbReference type="InterPro" id="IPR043504">
    <property type="entry name" value="Peptidase_S1_PA_chymotrypsin"/>
</dbReference>
<dbReference type="Pfam" id="PF00089">
    <property type="entry name" value="Trypsin"/>
    <property type="match status" value="1"/>
</dbReference>
<proteinExistence type="predicted"/>
<keyword evidence="2" id="KW-1185">Reference proteome</keyword>
<dbReference type="SUPFAM" id="SSF50494">
    <property type="entry name" value="Trypsin-like serine proteases"/>
    <property type="match status" value="1"/>
</dbReference>
<protein>
    <submittedName>
        <fullName evidence="3">Venom protease-like</fullName>
    </submittedName>
</protein>
<feature type="non-terminal residue" evidence="3">
    <location>
        <position position="167"/>
    </location>
</feature>
<dbReference type="InterPro" id="IPR009003">
    <property type="entry name" value="Peptidase_S1_PA"/>
</dbReference>
<organism evidence="2 3">
    <name type="scientific">Nicrophorus vespilloides</name>
    <name type="common">Boreal carrion beetle</name>
    <dbReference type="NCBI Taxonomy" id="110193"/>
    <lineage>
        <taxon>Eukaryota</taxon>
        <taxon>Metazoa</taxon>
        <taxon>Ecdysozoa</taxon>
        <taxon>Arthropoda</taxon>
        <taxon>Hexapoda</taxon>
        <taxon>Insecta</taxon>
        <taxon>Pterygota</taxon>
        <taxon>Neoptera</taxon>
        <taxon>Endopterygota</taxon>
        <taxon>Coleoptera</taxon>
        <taxon>Polyphaga</taxon>
        <taxon>Staphyliniformia</taxon>
        <taxon>Silphidae</taxon>
        <taxon>Nicrophorinae</taxon>
        <taxon>Nicrophorus</taxon>
    </lineage>
</organism>
<dbReference type="PANTHER" id="PTHR24260">
    <property type="match status" value="1"/>
</dbReference>
<dbReference type="InterPro" id="IPR051333">
    <property type="entry name" value="CLIP_Serine_Protease"/>
</dbReference>
<dbReference type="GeneID" id="108563445"/>
<feature type="non-terminal residue" evidence="3">
    <location>
        <position position="1"/>
    </location>
</feature>
<gene>
    <name evidence="3" type="primary">LOC108563445</name>
</gene>
<feature type="domain" description="Peptidase S1" evidence="1">
    <location>
        <begin position="11"/>
        <end position="167"/>
    </location>
</feature>
<name>A0ABM1MSQ8_NICVS</name>
<reference evidence="3" key="1">
    <citation type="submission" date="2025-08" db="UniProtKB">
        <authorList>
            <consortium name="RefSeq"/>
        </authorList>
    </citation>
    <scope>IDENTIFICATION</scope>
    <source>
        <tissue evidence="3">Whole Larva</tissue>
    </source>
</reference>
<dbReference type="PANTHER" id="PTHR24260:SF143">
    <property type="entry name" value="SERINE PROTEASE GD-LIKE PROTEIN"/>
    <property type="match status" value="1"/>
</dbReference>
<dbReference type="Proteomes" id="UP000695000">
    <property type="component" value="Unplaced"/>
</dbReference>
<evidence type="ECO:0000313" key="2">
    <source>
        <dbReference type="Proteomes" id="UP000695000"/>
    </source>
</evidence>
<evidence type="ECO:0000259" key="1">
    <source>
        <dbReference type="PROSITE" id="PS50240"/>
    </source>
</evidence>
<sequence>RSALAFGSGIQERRVERITIHPDYDYTNVQNDVAVLKLSRDADYTDYVRPACLWSDAADDSVIGKLGTVIGWDNEKERQIEDTLQEAQMPVIDTLTCISANPDFYSKYTSTNTLCAGFRNGTSVCNGDSGGGMFFSKTTSKGEVWELRGLISVTLEIRRERCDPYNY</sequence>
<dbReference type="InterPro" id="IPR001254">
    <property type="entry name" value="Trypsin_dom"/>
</dbReference>